<reference evidence="1 2" key="1">
    <citation type="journal article" date="2022" name="Allergy">
        <title>Genome assembly and annotation of Periplaneta americana reveal a comprehensive cockroach allergen profile.</title>
        <authorList>
            <person name="Wang L."/>
            <person name="Xiong Q."/>
            <person name="Saelim N."/>
            <person name="Wang L."/>
            <person name="Nong W."/>
            <person name="Wan A.T."/>
            <person name="Shi M."/>
            <person name="Liu X."/>
            <person name="Cao Q."/>
            <person name="Hui J.H.L."/>
            <person name="Sookrung N."/>
            <person name="Leung T.F."/>
            <person name="Tungtrongchitr A."/>
            <person name="Tsui S.K.W."/>
        </authorList>
    </citation>
    <scope>NUCLEOTIDE SEQUENCE [LARGE SCALE GENOMIC DNA]</scope>
    <source>
        <strain evidence="1">PWHHKU_190912</strain>
    </source>
</reference>
<dbReference type="EMBL" id="JAJSOF020000005">
    <property type="protein sequence ID" value="KAJ4448319.1"/>
    <property type="molecule type" value="Genomic_DNA"/>
</dbReference>
<organism evidence="1 2">
    <name type="scientific">Periplaneta americana</name>
    <name type="common">American cockroach</name>
    <name type="synonym">Blatta americana</name>
    <dbReference type="NCBI Taxonomy" id="6978"/>
    <lineage>
        <taxon>Eukaryota</taxon>
        <taxon>Metazoa</taxon>
        <taxon>Ecdysozoa</taxon>
        <taxon>Arthropoda</taxon>
        <taxon>Hexapoda</taxon>
        <taxon>Insecta</taxon>
        <taxon>Pterygota</taxon>
        <taxon>Neoptera</taxon>
        <taxon>Polyneoptera</taxon>
        <taxon>Dictyoptera</taxon>
        <taxon>Blattodea</taxon>
        <taxon>Blattoidea</taxon>
        <taxon>Blattidae</taxon>
        <taxon>Blattinae</taxon>
        <taxon>Periplaneta</taxon>
    </lineage>
</organism>
<name>A0ABQ8TP39_PERAM</name>
<evidence type="ECO:0000313" key="1">
    <source>
        <dbReference type="EMBL" id="KAJ4448319.1"/>
    </source>
</evidence>
<keyword evidence="2" id="KW-1185">Reference proteome</keyword>
<protein>
    <submittedName>
        <fullName evidence="1">Uncharacterized protein</fullName>
    </submittedName>
</protein>
<proteinExistence type="predicted"/>
<dbReference type="Proteomes" id="UP001148838">
    <property type="component" value="Unassembled WGS sequence"/>
</dbReference>
<evidence type="ECO:0000313" key="2">
    <source>
        <dbReference type="Proteomes" id="UP001148838"/>
    </source>
</evidence>
<comment type="caution">
    <text evidence="1">The sequence shown here is derived from an EMBL/GenBank/DDBJ whole genome shotgun (WGS) entry which is preliminary data.</text>
</comment>
<gene>
    <name evidence="1" type="ORF">ANN_10334</name>
</gene>
<sequence>MASLCDGDNEASGPLKAILNFDTWLEIALFRELLSRHIRLPSTLQDLAFAHAVISKVDVNNDQESKTNSTRKAENLHGNVLYVASLT</sequence>
<accession>A0ABQ8TP39</accession>